<dbReference type="PROSITE" id="PS50893">
    <property type="entry name" value="ABC_TRANSPORTER_2"/>
    <property type="match status" value="1"/>
</dbReference>
<dbReference type="GO" id="GO:0140359">
    <property type="term" value="F:ABC-type transporter activity"/>
    <property type="evidence" value="ECO:0007669"/>
    <property type="project" value="InterPro"/>
</dbReference>
<dbReference type="EMBL" id="HG966617">
    <property type="protein sequence ID" value="CDO59343.1"/>
    <property type="molecule type" value="Genomic_DNA"/>
</dbReference>
<dbReference type="SUPFAM" id="SSF52540">
    <property type="entry name" value="P-loop containing nucleoside triphosphate hydrolases"/>
    <property type="match status" value="1"/>
</dbReference>
<keyword evidence="3" id="KW-0547">Nucleotide-binding</keyword>
<sequence>MERVIADMVNVEYPVFDASSQSLRHMLFLNHIPRSSGSVHVGGTLERTKHRSFVRALKDVSFTIKDGERVGLIGHNGSGKTTLLRTLAGIYEPATGTMETRGRVMPLFNLTEGMSPDATGRELIMIRSVLLGLSEAETEEITPEVMEFAQLGDYIDLPVRTYSTGMLVRLAFAITTAVTSEILLFDELIGAGDATFVDKAQARLQKFVEKSSVMVVATHSADIMKKWCNRAMVFEHGNMMYDGTVDNALAEYKKLVEAAK</sequence>
<evidence type="ECO:0000256" key="2">
    <source>
        <dbReference type="ARBA" id="ARBA00022448"/>
    </source>
</evidence>
<dbReference type="GO" id="GO:0005524">
    <property type="term" value="F:ATP binding"/>
    <property type="evidence" value="ECO:0007669"/>
    <property type="project" value="UniProtKB-KW"/>
</dbReference>
<comment type="similarity">
    <text evidence="1">Belongs to the ABC transporter superfamily.</text>
</comment>
<dbReference type="EC" id="3.6.3.40" evidence="6"/>
<evidence type="ECO:0000313" key="7">
    <source>
        <dbReference type="Proteomes" id="UP000032160"/>
    </source>
</evidence>
<evidence type="ECO:0000256" key="4">
    <source>
        <dbReference type="ARBA" id="ARBA00022840"/>
    </source>
</evidence>
<dbReference type="PANTHER" id="PTHR46743">
    <property type="entry name" value="TEICHOIC ACIDS EXPORT ATP-BINDING PROTEIN TAGH"/>
    <property type="match status" value="1"/>
</dbReference>
<protein>
    <submittedName>
        <fullName evidence="6">Teichoic acid export ATP-binding protein TagH</fullName>
        <ecNumber evidence="6">3.6.3.40</ecNumber>
    </submittedName>
</protein>
<keyword evidence="7" id="KW-1185">Reference proteome</keyword>
<dbReference type="SMART" id="SM00382">
    <property type="entry name" value="AAA"/>
    <property type="match status" value="1"/>
</dbReference>
<dbReference type="RefSeq" id="WP_043950026.1">
    <property type="nucleotide sequence ID" value="NZ_HG966617.1"/>
</dbReference>
<dbReference type="AlphaFoldDB" id="X5M7Y3"/>
<dbReference type="Pfam" id="PF00005">
    <property type="entry name" value="ABC_tran"/>
    <property type="match status" value="1"/>
</dbReference>
<dbReference type="InterPro" id="IPR003593">
    <property type="entry name" value="AAA+_ATPase"/>
</dbReference>
<dbReference type="InterPro" id="IPR027417">
    <property type="entry name" value="P-loop_NTPase"/>
</dbReference>
<proteinExistence type="inferred from homology"/>
<dbReference type="Proteomes" id="UP000032160">
    <property type="component" value="Chromosome I"/>
</dbReference>
<dbReference type="InterPro" id="IPR003439">
    <property type="entry name" value="ABC_transporter-like_ATP-bd"/>
</dbReference>
<dbReference type="InterPro" id="IPR050683">
    <property type="entry name" value="Bact_Polysacc_Export_ATP-bd"/>
</dbReference>
<dbReference type="HOGENOM" id="CLU_000604_1_2_5"/>
<dbReference type="Gene3D" id="3.40.50.300">
    <property type="entry name" value="P-loop containing nucleotide triphosphate hydrolases"/>
    <property type="match status" value="1"/>
</dbReference>
<dbReference type="GO" id="GO:0016020">
    <property type="term" value="C:membrane"/>
    <property type="evidence" value="ECO:0007669"/>
    <property type="project" value="InterPro"/>
</dbReference>
<name>X5M7Y3_9HYPH</name>
<accession>X5M7Y3</accession>
<feature type="domain" description="ABC transporter" evidence="5">
    <location>
        <begin position="39"/>
        <end position="258"/>
    </location>
</feature>
<organism evidence="6 7">
    <name type="scientific">Candidatus Phaeomarinibacter ectocarpi</name>
    <dbReference type="NCBI Taxonomy" id="1458461"/>
    <lineage>
        <taxon>Bacteria</taxon>
        <taxon>Pseudomonadati</taxon>
        <taxon>Pseudomonadota</taxon>
        <taxon>Alphaproteobacteria</taxon>
        <taxon>Hyphomicrobiales</taxon>
        <taxon>Parvibaculaceae</taxon>
        <taxon>Candidatus Phaeomarinibacter</taxon>
    </lineage>
</organism>
<dbReference type="PANTHER" id="PTHR46743:SF2">
    <property type="entry name" value="TEICHOIC ACIDS EXPORT ATP-BINDING PROTEIN TAGH"/>
    <property type="match status" value="1"/>
</dbReference>
<reference evidence="6 7" key="1">
    <citation type="journal article" date="2014" name="Front. Genet.">
        <title>Genome and metabolic network of "Candidatus Phaeomarinobacter ectocarpi" Ec32, a new candidate genus of Alphaproteobacteria frequently associated with brown algae.</title>
        <authorList>
            <person name="Dittami S.M."/>
            <person name="Barbeyron T."/>
            <person name="Boyen C."/>
            <person name="Cambefort J."/>
            <person name="Collet G."/>
            <person name="Delage L."/>
            <person name="Gobet A."/>
            <person name="Groisillier A."/>
            <person name="Leblanc C."/>
            <person name="Michel G."/>
            <person name="Scornet D."/>
            <person name="Siegel A."/>
            <person name="Tapia J.E."/>
            <person name="Tonon T."/>
        </authorList>
    </citation>
    <scope>NUCLEOTIDE SEQUENCE [LARGE SCALE GENOMIC DNA]</scope>
    <source>
        <strain evidence="6 7">Ec32</strain>
    </source>
</reference>
<evidence type="ECO:0000259" key="5">
    <source>
        <dbReference type="PROSITE" id="PS50893"/>
    </source>
</evidence>
<dbReference type="STRING" id="1458461.BN1012_Phect1129"/>
<evidence type="ECO:0000256" key="3">
    <source>
        <dbReference type="ARBA" id="ARBA00022741"/>
    </source>
</evidence>
<keyword evidence="4 6" id="KW-0067">ATP-binding</keyword>
<dbReference type="KEGG" id="pect:BN1012_Phect1129"/>
<gene>
    <name evidence="6" type="ORF">BN1012_Phect1129</name>
</gene>
<evidence type="ECO:0000313" key="6">
    <source>
        <dbReference type="EMBL" id="CDO59343.1"/>
    </source>
</evidence>
<evidence type="ECO:0000256" key="1">
    <source>
        <dbReference type="ARBA" id="ARBA00005417"/>
    </source>
</evidence>
<dbReference type="CDD" id="cd03220">
    <property type="entry name" value="ABC_KpsT_Wzt"/>
    <property type="match status" value="1"/>
</dbReference>
<dbReference type="GO" id="GO:0016887">
    <property type="term" value="F:ATP hydrolysis activity"/>
    <property type="evidence" value="ECO:0007669"/>
    <property type="project" value="InterPro"/>
</dbReference>
<keyword evidence="2" id="KW-0813">Transport</keyword>
<keyword evidence="6" id="KW-0378">Hydrolase</keyword>
<dbReference type="InterPro" id="IPR015860">
    <property type="entry name" value="ABC_transpr_TagH-like"/>
</dbReference>